<reference evidence="2 3" key="1">
    <citation type="submission" date="2024-08" db="EMBL/GenBank/DDBJ databases">
        <title>Insights into the chromosomal genome structure of Flemingia macrophylla.</title>
        <authorList>
            <person name="Ding Y."/>
            <person name="Zhao Y."/>
            <person name="Bi W."/>
            <person name="Wu M."/>
            <person name="Zhao G."/>
            <person name="Gong Y."/>
            <person name="Li W."/>
            <person name="Zhang P."/>
        </authorList>
    </citation>
    <scope>NUCLEOTIDE SEQUENCE [LARGE SCALE GENOMIC DNA]</scope>
    <source>
        <strain evidence="2">DYQJB</strain>
        <tissue evidence="2">Leaf</tissue>
    </source>
</reference>
<dbReference type="PANTHER" id="PTHR24096">
    <property type="entry name" value="LONG-CHAIN-FATTY-ACID--COA LIGASE"/>
    <property type="match status" value="1"/>
</dbReference>
<dbReference type="EMBL" id="JBGMDY010000008">
    <property type="protein sequence ID" value="KAL2326277.1"/>
    <property type="molecule type" value="Genomic_DNA"/>
</dbReference>
<protein>
    <submittedName>
        <fullName evidence="2">Uncharacterized protein</fullName>
    </submittedName>
</protein>
<evidence type="ECO:0000313" key="3">
    <source>
        <dbReference type="Proteomes" id="UP001603857"/>
    </source>
</evidence>
<evidence type="ECO:0000256" key="1">
    <source>
        <dbReference type="ARBA" id="ARBA00022598"/>
    </source>
</evidence>
<dbReference type="GO" id="GO:0016874">
    <property type="term" value="F:ligase activity"/>
    <property type="evidence" value="ECO:0007669"/>
    <property type="project" value="UniProtKB-KW"/>
</dbReference>
<keyword evidence="3" id="KW-1185">Reference proteome</keyword>
<sequence length="164" mass="18619">MEENETFIYIIPMFYIYDLTTFTTRFFTSGSTNVITSKFEMHNMLFIIERFDIDSVVLILSSNSIHFPVVYLATMSLSSIITTTNPLNTLTKSPSRSLTPTFALPSQSPPFIPKITTTFPFPPYRPYGPHPPPLHHHPPHFNILTTRDGERTHAHTCERACGVG</sequence>
<dbReference type="Gene3D" id="3.40.50.980">
    <property type="match status" value="1"/>
</dbReference>
<keyword evidence="1" id="KW-0436">Ligase</keyword>
<organism evidence="2 3">
    <name type="scientific">Flemingia macrophylla</name>
    <dbReference type="NCBI Taxonomy" id="520843"/>
    <lineage>
        <taxon>Eukaryota</taxon>
        <taxon>Viridiplantae</taxon>
        <taxon>Streptophyta</taxon>
        <taxon>Embryophyta</taxon>
        <taxon>Tracheophyta</taxon>
        <taxon>Spermatophyta</taxon>
        <taxon>Magnoliopsida</taxon>
        <taxon>eudicotyledons</taxon>
        <taxon>Gunneridae</taxon>
        <taxon>Pentapetalae</taxon>
        <taxon>rosids</taxon>
        <taxon>fabids</taxon>
        <taxon>Fabales</taxon>
        <taxon>Fabaceae</taxon>
        <taxon>Papilionoideae</taxon>
        <taxon>50 kb inversion clade</taxon>
        <taxon>NPAAA clade</taxon>
        <taxon>indigoferoid/millettioid clade</taxon>
        <taxon>Phaseoleae</taxon>
        <taxon>Flemingia</taxon>
    </lineage>
</organism>
<comment type="caution">
    <text evidence="2">The sequence shown here is derived from an EMBL/GenBank/DDBJ whole genome shotgun (WGS) entry which is preliminary data.</text>
</comment>
<dbReference type="PANTHER" id="PTHR24096:SF413">
    <property type="entry name" value="PEROXISOMAL OPC-8:0-COA LIGASE 1"/>
    <property type="match status" value="1"/>
</dbReference>
<proteinExistence type="predicted"/>
<name>A0ABD1LRW9_9FABA</name>
<dbReference type="Proteomes" id="UP001603857">
    <property type="component" value="Unassembled WGS sequence"/>
</dbReference>
<dbReference type="AlphaFoldDB" id="A0ABD1LRW9"/>
<gene>
    <name evidence="2" type="ORF">Fmac_025335</name>
</gene>
<evidence type="ECO:0000313" key="2">
    <source>
        <dbReference type="EMBL" id="KAL2326277.1"/>
    </source>
</evidence>
<accession>A0ABD1LRW9</accession>